<reference evidence="1" key="1">
    <citation type="journal article" date="2020" name="Stud. Mycol.">
        <title>101 Dothideomycetes genomes: a test case for predicting lifestyles and emergence of pathogens.</title>
        <authorList>
            <person name="Haridas S."/>
            <person name="Albert R."/>
            <person name="Binder M."/>
            <person name="Bloem J."/>
            <person name="Labutti K."/>
            <person name="Salamov A."/>
            <person name="Andreopoulos B."/>
            <person name="Baker S."/>
            <person name="Barry K."/>
            <person name="Bills G."/>
            <person name="Bluhm B."/>
            <person name="Cannon C."/>
            <person name="Castanera R."/>
            <person name="Culley D."/>
            <person name="Daum C."/>
            <person name="Ezra D."/>
            <person name="Gonzalez J."/>
            <person name="Henrissat B."/>
            <person name="Kuo A."/>
            <person name="Liang C."/>
            <person name="Lipzen A."/>
            <person name="Lutzoni F."/>
            <person name="Magnuson J."/>
            <person name="Mondo S."/>
            <person name="Nolan M."/>
            <person name="Ohm R."/>
            <person name="Pangilinan J."/>
            <person name="Park H.-J."/>
            <person name="Ramirez L."/>
            <person name="Alfaro M."/>
            <person name="Sun H."/>
            <person name="Tritt A."/>
            <person name="Yoshinaga Y."/>
            <person name="Zwiers L.-H."/>
            <person name="Turgeon B."/>
            <person name="Goodwin S."/>
            <person name="Spatafora J."/>
            <person name="Crous P."/>
            <person name="Grigoriev I."/>
        </authorList>
    </citation>
    <scope>NUCLEOTIDE SEQUENCE</scope>
    <source>
        <strain evidence="1">CBS 115976</strain>
    </source>
</reference>
<dbReference type="PANTHER" id="PTHR33099:SF13">
    <property type="entry name" value="F-BOX DOMAIN-CONTAINING PROTEIN-RELATED"/>
    <property type="match status" value="1"/>
</dbReference>
<protein>
    <recommendedName>
        <fullName evidence="3">Prolyl 4-hydroxylase alpha subunit Fe(2+) 2OG dioxygenase domain-containing protein</fullName>
    </recommendedName>
</protein>
<dbReference type="Gene3D" id="2.60.120.620">
    <property type="entry name" value="q2cbj1_9rhob like domain"/>
    <property type="match status" value="1"/>
</dbReference>
<evidence type="ECO:0008006" key="3">
    <source>
        <dbReference type="Google" id="ProtNLM"/>
    </source>
</evidence>
<name>A0A6A6UGC3_9PEZI</name>
<evidence type="ECO:0000313" key="1">
    <source>
        <dbReference type="EMBL" id="KAF2670497.1"/>
    </source>
</evidence>
<dbReference type="OrthoDB" id="27483at2759"/>
<proteinExistence type="predicted"/>
<organism evidence="1 2">
    <name type="scientific">Microthyrium microscopicum</name>
    <dbReference type="NCBI Taxonomy" id="703497"/>
    <lineage>
        <taxon>Eukaryota</taxon>
        <taxon>Fungi</taxon>
        <taxon>Dikarya</taxon>
        <taxon>Ascomycota</taxon>
        <taxon>Pezizomycotina</taxon>
        <taxon>Dothideomycetes</taxon>
        <taxon>Dothideomycetes incertae sedis</taxon>
        <taxon>Microthyriales</taxon>
        <taxon>Microthyriaceae</taxon>
        <taxon>Microthyrium</taxon>
    </lineage>
</organism>
<dbReference type="Proteomes" id="UP000799302">
    <property type="component" value="Unassembled WGS sequence"/>
</dbReference>
<dbReference type="EMBL" id="MU004234">
    <property type="protein sequence ID" value="KAF2670497.1"/>
    <property type="molecule type" value="Genomic_DNA"/>
</dbReference>
<accession>A0A6A6UGC3</accession>
<dbReference type="PANTHER" id="PTHR33099">
    <property type="entry name" value="FE2OG DIOXYGENASE DOMAIN-CONTAINING PROTEIN"/>
    <property type="match status" value="1"/>
</dbReference>
<keyword evidence="2" id="KW-1185">Reference proteome</keyword>
<evidence type="ECO:0000313" key="2">
    <source>
        <dbReference type="Proteomes" id="UP000799302"/>
    </source>
</evidence>
<dbReference type="AlphaFoldDB" id="A0A6A6UGC3"/>
<gene>
    <name evidence="1" type="ORF">BT63DRAFT_239633</name>
</gene>
<sequence>MNAYGNLDQFDFAPFTTDKPWIYKNTLLSILEREEPYGPIATFHRESQYIDPDLYLKGYGRIKLPFDHEQAEAIIKHVRTNIWTDESHVQDEKTLDFELEEQFECRNPNWGRYFNSAVAEVAMKLGVRGGFRRTLPKLVLSTKGSDFDPRQDSGETEDGFGTLVLCLPSRSSGGRVRFLMPGHQEEHSFEPVMSSEEGISTFAWYNDVVHQSDLIESGARLFLTCTLIDDYYSPTAESMLKFNSDLKKHLEGWKGSLTQNKIVSIMHHPYDTASLRLDKLDGPEEIIAQRLHAVCPPNGFYVFLANMDHNSNASRKGDFKGCSDNTASLCNIVTFSGTPVLKRGLLQPTDVIQDWQFNLDNEDPYGEEDFLPNPYAKKKSKSVKAPSKCHHSASVCSLLRFYSIVCLCY</sequence>